<dbReference type="SUPFAM" id="SSF52540">
    <property type="entry name" value="P-loop containing nucleoside triphosphate hydrolases"/>
    <property type="match status" value="3"/>
</dbReference>
<dbReference type="VEuPathDB" id="TriTrypDB:LmjF.08.1000"/>
<dbReference type="GO" id="GO:0005524">
    <property type="term" value="F:ATP binding"/>
    <property type="evidence" value="ECO:0007669"/>
    <property type="project" value="InterPro"/>
</dbReference>
<dbReference type="VEuPathDB" id="TriTrypDB:LMJLV39_080014600"/>
<dbReference type="Proteomes" id="UP000000542">
    <property type="component" value="Chromosome 8"/>
</dbReference>
<organism evidence="3 4">
    <name type="scientific">Leishmania major</name>
    <dbReference type="NCBI Taxonomy" id="5664"/>
    <lineage>
        <taxon>Eukaryota</taxon>
        <taxon>Discoba</taxon>
        <taxon>Euglenozoa</taxon>
        <taxon>Kinetoplastea</taxon>
        <taxon>Metakinetoplastina</taxon>
        <taxon>Trypanosomatida</taxon>
        <taxon>Trypanosomatidae</taxon>
        <taxon>Leishmaniinae</taxon>
        <taxon>Leishmania</taxon>
    </lineage>
</organism>
<dbReference type="InterPro" id="IPR027417">
    <property type="entry name" value="P-loop_NTPase"/>
</dbReference>
<evidence type="ECO:0000313" key="3">
    <source>
        <dbReference type="EMBL" id="CAJ02279.1"/>
    </source>
</evidence>
<dbReference type="InterPro" id="IPR039891">
    <property type="entry name" value="VWA8"/>
</dbReference>
<feature type="region of interest" description="Disordered" evidence="1">
    <location>
        <begin position="510"/>
        <end position="540"/>
    </location>
</feature>
<reference evidence="3 4" key="1">
    <citation type="journal article" date="2005" name="Science">
        <title>The genome of the kinetoplastid parasite, Leishmania major.</title>
        <authorList>
            <person name="Ivens A.C."/>
            <person name="Peacock C.S."/>
            <person name="Worthey E.A."/>
            <person name="Murphy L."/>
            <person name="Aggarwal G."/>
            <person name="Berriman M."/>
            <person name="Sisk E."/>
            <person name="Rajandream M.A."/>
            <person name="Adlem E."/>
            <person name="Aert R."/>
            <person name="Anupama A."/>
            <person name="Apostolou Z."/>
            <person name="Attipoe P."/>
            <person name="Bason N."/>
            <person name="Bauser C."/>
            <person name="Beck A."/>
            <person name="Beverley S.M."/>
            <person name="Bianchettin G."/>
            <person name="Borzym K."/>
            <person name="Bothe G."/>
            <person name="Bruschi C.V."/>
            <person name="Collins M."/>
            <person name="Cadag E."/>
            <person name="Ciarloni L."/>
            <person name="Clayton C."/>
            <person name="Coulson R.M."/>
            <person name="Cronin A."/>
            <person name="Cruz A.K."/>
            <person name="Davies R.M."/>
            <person name="De Gaudenzi J."/>
            <person name="Dobson D.E."/>
            <person name="Duesterhoeft A."/>
            <person name="Fazelina G."/>
            <person name="Fosker N."/>
            <person name="Frasch A.C."/>
            <person name="Fraser A."/>
            <person name="Fuchs M."/>
            <person name="Gabel C."/>
            <person name="Goble A."/>
            <person name="Goffeau A."/>
            <person name="Harris D."/>
            <person name="Hertz-Fowler C."/>
            <person name="Hilbert H."/>
            <person name="Horn D."/>
            <person name="Huang Y."/>
            <person name="Klages S."/>
            <person name="Knights A."/>
            <person name="Kube M."/>
            <person name="Larke N."/>
            <person name="Litvin L."/>
            <person name="Lord A."/>
            <person name="Louie T."/>
            <person name="Marra M."/>
            <person name="Masuy D."/>
            <person name="Matthews K."/>
            <person name="Michaeli S."/>
            <person name="Mottram J.C."/>
            <person name="Muller-Auer S."/>
            <person name="Munden H."/>
            <person name="Nelson S."/>
            <person name="Norbertczak H."/>
            <person name="Oliver K."/>
            <person name="O'neil S."/>
            <person name="Pentony M."/>
            <person name="Pohl T.M."/>
            <person name="Price C."/>
            <person name="Purnelle B."/>
            <person name="Quail M.A."/>
            <person name="Rabbinowitsch E."/>
            <person name="Reinhardt R."/>
            <person name="Rieger M."/>
            <person name="Rinta J."/>
            <person name="Robben J."/>
            <person name="Robertson L."/>
            <person name="Ruiz J.C."/>
            <person name="Rutter S."/>
            <person name="Saunders D."/>
            <person name="Schafer M."/>
            <person name="Schein J."/>
            <person name="Schwartz D.C."/>
            <person name="Seeger K."/>
            <person name="Seyler A."/>
            <person name="Sharp S."/>
            <person name="Shin H."/>
            <person name="Sivam D."/>
            <person name="Squares R."/>
            <person name="Squares S."/>
            <person name="Tosato V."/>
            <person name="Vogt C."/>
            <person name="Volckaert G."/>
            <person name="Wambutt R."/>
            <person name="Warren T."/>
            <person name="Wedler H."/>
            <person name="Woodward J."/>
            <person name="Zhou S."/>
            <person name="Zimmermann W."/>
            <person name="Smith D.F."/>
            <person name="Blackwell J.M."/>
            <person name="Stuart K.D."/>
            <person name="Barrell B."/>
            <person name="Myler P.J."/>
        </authorList>
    </citation>
    <scope>NUCLEOTIDE SEQUENCE [LARGE SCALE GENOMIC DNA]</scope>
    <source>
        <strain evidence="4">MHOM/IL/81/Friedlin</strain>
    </source>
</reference>
<feature type="domain" description="AAA+ ATPase" evidence="2">
    <location>
        <begin position="1093"/>
        <end position="1257"/>
    </location>
</feature>
<feature type="compositionally biased region" description="Basic and acidic residues" evidence="1">
    <location>
        <begin position="2102"/>
        <end position="2113"/>
    </location>
</feature>
<accession>Q4QI69</accession>
<dbReference type="VEuPathDB" id="TriTrypDB:LMJSD75_080014700"/>
<gene>
    <name evidence="3" type="ORF">LMJF_08_1000</name>
</gene>
<dbReference type="CDD" id="cd00009">
    <property type="entry name" value="AAA"/>
    <property type="match status" value="1"/>
</dbReference>
<dbReference type="SMART" id="SM00382">
    <property type="entry name" value="AAA"/>
    <property type="match status" value="2"/>
</dbReference>
<feature type="region of interest" description="Disordered" evidence="1">
    <location>
        <begin position="353"/>
        <end position="378"/>
    </location>
</feature>
<dbReference type="InterPro" id="IPR036465">
    <property type="entry name" value="vWFA_dom_sf"/>
</dbReference>
<keyword evidence="4" id="KW-1185">Reference proteome</keyword>
<feature type="compositionally biased region" description="Basic and acidic residues" evidence="1">
    <location>
        <begin position="528"/>
        <end position="540"/>
    </location>
</feature>
<feature type="domain" description="AAA+ ATPase" evidence="2">
    <location>
        <begin position="692"/>
        <end position="874"/>
    </location>
</feature>
<dbReference type="eggNOG" id="KOG1808">
    <property type="taxonomic scope" value="Eukaryota"/>
</dbReference>
<dbReference type="Pfam" id="PF07728">
    <property type="entry name" value="AAA_5"/>
    <property type="match status" value="3"/>
</dbReference>
<feature type="compositionally biased region" description="Low complexity" evidence="1">
    <location>
        <begin position="1903"/>
        <end position="1918"/>
    </location>
</feature>
<evidence type="ECO:0000259" key="2">
    <source>
        <dbReference type="SMART" id="SM00382"/>
    </source>
</evidence>
<dbReference type="HOGENOM" id="CLU_001400_0_0_1"/>
<dbReference type="OMA" id="GTHIVHP"/>
<dbReference type="PANTHER" id="PTHR21610">
    <property type="entry name" value="VON WILLEBRAND FACTOR A DOMAIN-CONTAINING PROTEIN 8"/>
    <property type="match status" value="1"/>
</dbReference>
<feature type="region of interest" description="Disordered" evidence="1">
    <location>
        <begin position="1903"/>
        <end position="1927"/>
    </location>
</feature>
<evidence type="ECO:0000313" key="4">
    <source>
        <dbReference type="Proteomes" id="UP000000542"/>
    </source>
</evidence>
<dbReference type="Gene3D" id="3.40.50.300">
    <property type="entry name" value="P-loop containing nucleotide triphosphate hydrolases"/>
    <property type="match status" value="3"/>
</dbReference>
<dbReference type="InParanoid" id="Q4QI69"/>
<protein>
    <recommendedName>
        <fullName evidence="2">AAA+ ATPase domain-containing protein</fullName>
    </recommendedName>
</protein>
<sequence length="2451" mass="265402">MSQDSVEVPCSTQLTIGDVVIPVPDYAVHPERVVWASPGVDHTAPYLQSMAAVDSQAGAMNPTGGLPSLNDGALAEESIFFTLQDPLTRSYLRWIAQKEQLGQDMCLIGDPGPAMRWLVMLYSHLTRREIRVVYLNSDITESDLKQRREIRNGNLIYDDQSAVSAAVEGQLLVLEGLTRVERNVLPVINNLLENREMHLDNGSVLIHPARYDSLLQKLYESKLQQRGHQLHSPSDGVPSAELIAEAKRELAQMGLVRVSEKFRVIGITVPVPPYEGNPLDPPLRSRFQCLYVRTPMPFVKPSSSMASAAGESSNNHKRAKKVAELEERQSARFAQVVQLRAAITAINDSTRDFQLSKPSKKNSASAAPACGRGRSPYTPIQYSGGMAEQLFTDGADAAMSEDDADSVSGSGGAVASSPLQTLGSWALATIAQQLAIFPDIPVGEAVMRGFPWPYYARQLTRSGTGGATTGYANVEEYHRRLAQYAEVLQHCRVYPPLLLAADLTTNAVHAHRSSSENSKLNPPHRHQVREPPSKRSRVSERLRALVQGQDVESGDDEPCGAAAARAYVRSAQLVSGAVSAASVPLTVQQTCNYILQYRNVTSTTTFSGVPVVVAEAVVATAEHSAAHPGHSGTYLLKVFMGAQALFSRGPFHASGTAGWDVAEHLRTTAAPSTVFTTEHYHVLQTMLQVHASRQHICLLGPTGCGKTAMVRAFGRLLGYRRASTMHLYADMTHKDLFQQRMTDPKTGNTTWQDSPLLHAAIYGELVVLDGMEKLPSGMLSSLQQVLVDQSAVLTDGTILKSPMEYNLLKERITERDPSTGAVVWQPTDADMRERKIFPVHPCFRVVATARPPLPVSGGAAGSRGARDFFTQDLTTLFRMVAMPDAGEDALGQVLRQVAQAEARLLQAEAWRKQEAPVATQQRIEAVVGQLIQLCNELEELHSTDGKMPQLSLRQLRQLVRSAVRYPSRIEESVRNTLLLPLMTGVAATKVRHALESCGLAQPSARTATGRGDATSGSPTAEAEALVAADDAFRTGGEASMSSSRLWNVNGEPVLLLSRAYTQAELALVPYVTAFYVNRVHESILAWLAKQYAMGSNILLIGNQGVGKNKVVDAFLSRLGIPRHYIQLHRDTTVGSLTINPTVEAGKVVWEDSPLVKAVQRGHCLVVDEIDKAPVEVVQVLKGLIEDREMRLGDGRQIYDPAMEPHATAAAEVAGTTQRIAIHPDFRIIVLANPPGFPFHGNDFFRECGDLFAAYVMGNPDAESQLRVLTAYAPTLPRPLLERLVLVFLELQSAFTQGNLTYPFSLRELIAVVKHMSRYPQDGVYEALNNVFNFDARDESTLRVVRQVLANYLQPMIQQGGLQRLKPYKAGQPTPLLPSKELVTLPMTAMTTTAPAADVAHFAALVCLPAEVTLSEHRFLSRIVEAEEEAAAARPQGSRGSGTAATLWSTTYPTESFFPASPATPSAGAASSAAEAFTEWASHFTLPFVNPSTDTVVAMTSVTAVGGADAEMEAATMPLLSVLLLRRTSGKDSSGDASKSSPGAAGLRLIVATVRLPPSSIETRYLVADKAGELAPLWPVGHVRFADVTSPYATELAAATAHPFSLFRFTGFTLPAQALPWSTGDGEACDTVGQQQHRRRIWPPSLATWSQTAGVRRSLLHQNDSTGSAAGRIPQGVVLLSSQKTGCTALIDVLAGAASDLYMTRMGVAEGARTAVIKTPGAATTASLGPVLPLHLDRCLNAASAPPAAQAGVRVLDVSPRHGVICFADASSTTRELLFVLQGRVVRVSFPQPVVSLRFVGSRLATVEMEAAAVGDVREASQRRAHRRAGVVKVSVAADGSAHATMLPLSPDTQCLELVEAPTVAAGDDGPTEYLSARDRSSASHDVLVPADLKGSVWRIAAAAAGSSASTPSPAGGTSEIDKDDPASRNIVYARVEGTAESGLQLRYYKSKTGSAAASAALPALTTLVDDARHQLLHIHPDGRTVSAIDTQHATQRTFASAPGAAVQAASAPPSAAAAAENRWSLDSRSGTVYAWQSTSQQLSVADVDGERVRQRYSEWSSLLTGNAATVGDAATVEEGEEDVKDFKMKYSTPRKQPSGTLKHGEIDDKEHHGGNTWAGGTGGTDTAGLGGIIGPYRLDKGNPVHQVSPEEKRKVPKHLMEEARRMGRKALKERLQSIGMSEEEYEQYKGLQERVQPAVAQLRTLLMGLKASEGERVWITGQTDGVWDDKKLVEGIVGEKNVYKRRVDSKETNPFQQQHKKRLVFVLDVSASMYRFNSMDKRLTKLLETTIMIMEAFAGFESKLDYAMIGHNGDSDNIPLVNFGAPPANQKERMIICQKMLAYAQYCWSGDNTVEAMRRSIELVTKERGDSYFVFVISDANLRQYGITPRELTAIIQSKPEVKMFCIFIATLGAQASHLQQQLPAGHGYECMRTDVLPQVLRQIFTSANLF</sequence>
<dbReference type="SUPFAM" id="SSF53300">
    <property type="entry name" value="vWA-like"/>
    <property type="match status" value="1"/>
</dbReference>
<dbReference type="STRING" id="5664.Q4QI69"/>
<name>Q4QI69_LEIMA</name>
<dbReference type="PANTHER" id="PTHR21610:SF9">
    <property type="entry name" value="VON WILLEBRAND FACTOR A DOMAIN-CONTAINING PROTEIN 8"/>
    <property type="match status" value="1"/>
</dbReference>
<dbReference type="KEGG" id="lma:LMJF_08_1000"/>
<reference evidence="3 4" key="2">
    <citation type="journal article" date="2011" name="Genome Res.">
        <title>Chromosome and gene copy number variation allow major structural change between species and strains of Leishmania.</title>
        <authorList>
            <person name="Rogers M.B."/>
            <person name="Hilley J.D."/>
            <person name="Dickens N.J."/>
            <person name="Wilkes J."/>
            <person name="Bates P.A."/>
            <person name="Depledge D.P."/>
            <person name="Harris D."/>
            <person name="Her Y."/>
            <person name="Herzyk P."/>
            <person name="Imamura H."/>
            <person name="Otto T.D."/>
            <person name="Sanders M."/>
            <person name="Seeger K."/>
            <person name="Dujardin J.C."/>
            <person name="Berriman M."/>
            <person name="Smith D.F."/>
            <person name="Hertz-Fowler C."/>
            <person name="Mottram J.C."/>
        </authorList>
    </citation>
    <scope>NUCLEOTIDE SEQUENCE [LARGE SCALE GENOMIC DNA]</scope>
    <source>
        <strain evidence="4">MHOM/IL/81/Friedlin</strain>
    </source>
</reference>
<feature type="region of interest" description="Disordered" evidence="1">
    <location>
        <begin position="2090"/>
        <end position="2122"/>
    </location>
</feature>
<dbReference type="EMBL" id="FR796404">
    <property type="protein sequence ID" value="CAJ02279.1"/>
    <property type="molecule type" value="Genomic_DNA"/>
</dbReference>
<dbReference type="GeneID" id="5649384"/>
<dbReference type="GO" id="GO:0016887">
    <property type="term" value="F:ATP hydrolysis activity"/>
    <property type="evidence" value="ECO:0007669"/>
    <property type="project" value="InterPro"/>
</dbReference>
<dbReference type="GO" id="GO:0005737">
    <property type="term" value="C:cytoplasm"/>
    <property type="evidence" value="ECO:0000318"/>
    <property type="project" value="GO_Central"/>
</dbReference>
<dbReference type="VEuPathDB" id="TriTrypDB:LMJFC_080016100"/>
<dbReference type="RefSeq" id="XP_001681129.1">
    <property type="nucleotide sequence ID" value="XM_001681077.1"/>
</dbReference>
<evidence type="ECO:0000256" key="1">
    <source>
        <dbReference type="SAM" id="MobiDB-lite"/>
    </source>
</evidence>
<proteinExistence type="predicted"/>
<dbReference type="InterPro" id="IPR003593">
    <property type="entry name" value="AAA+_ATPase"/>
</dbReference>
<dbReference type="InterPro" id="IPR011704">
    <property type="entry name" value="ATPase_dyneun-rel_AAA"/>
</dbReference>